<comment type="caution">
    <text evidence="2">The sequence shown here is derived from an EMBL/GenBank/DDBJ whole genome shotgun (WGS) entry which is preliminary data.</text>
</comment>
<keyword evidence="1" id="KW-1133">Transmembrane helix</keyword>
<keyword evidence="1" id="KW-0472">Membrane</keyword>
<organism evidence="2 3">
    <name type="scientific">Brachionus calyciflorus</name>
    <dbReference type="NCBI Taxonomy" id="104777"/>
    <lineage>
        <taxon>Eukaryota</taxon>
        <taxon>Metazoa</taxon>
        <taxon>Spiralia</taxon>
        <taxon>Gnathifera</taxon>
        <taxon>Rotifera</taxon>
        <taxon>Eurotatoria</taxon>
        <taxon>Monogononta</taxon>
        <taxon>Pseudotrocha</taxon>
        <taxon>Ploima</taxon>
        <taxon>Brachionidae</taxon>
        <taxon>Brachionus</taxon>
    </lineage>
</organism>
<name>A0A813RAV6_9BILA</name>
<evidence type="ECO:0000313" key="2">
    <source>
        <dbReference type="EMBL" id="CAF0778540.1"/>
    </source>
</evidence>
<dbReference type="EMBL" id="CAJNOC010000575">
    <property type="protein sequence ID" value="CAF0778540.1"/>
    <property type="molecule type" value="Genomic_DNA"/>
</dbReference>
<dbReference type="OrthoDB" id="10488706at2759"/>
<dbReference type="Proteomes" id="UP000663879">
    <property type="component" value="Unassembled WGS sequence"/>
</dbReference>
<evidence type="ECO:0000313" key="3">
    <source>
        <dbReference type="Proteomes" id="UP000663879"/>
    </source>
</evidence>
<gene>
    <name evidence="2" type="ORF">OXX778_LOCUS5331</name>
</gene>
<proteinExistence type="predicted"/>
<evidence type="ECO:0000256" key="1">
    <source>
        <dbReference type="SAM" id="Phobius"/>
    </source>
</evidence>
<accession>A0A813RAV6</accession>
<protein>
    <submittedName>
        <fullName evidence="2">Uncharacterized protein</fullName>
    </submittedName>
</protein>
<feature type="transmembrane region" description="Helical" evidence="1">
    <location>
        <begin position="6"/>
        <end position="22"/>
    </location>
</feature>
<sequence>MVFYLLKSWSILLILLSIFLLNKKIKCNRFVNDVSSQNDFDDENYEIGIQRREFNIKPEATKYPLDDEFRTRLEQFFSPDIIQKMTDLIAKNQKIKESKTHQNPLIQKFIPIRPEMQRPTSFLDQSMTDTNKNSFIEALKTKHQKTTVKPSNQATASSESNTNILMHLYHRFG</sequence>
<keyword evidence="3" id="KW-1185">Reference proteome</keyword>
<reference evidence="2" key="1">
    <citation type="submission" date="2021-02" db="EMBL/GenBank/DDBJ databases">
        <authorList>
            <person name="Nowell W R."/>
        </authorList>
    </citation>
    <scope>NUCLEOTIDE SEQUENCE</scope>
    <source>
        <strain evidence="2">Ploen Becks lab</strain>
    </source>
</reference>
<keyword evidence="1" id="KW-0812">Transmembrane</keyword>
<dbReference type="AlphaFoldDB" id="A0A813RAV6"/>